<dbReference type="GO" id="GO:0019646">
    <property type="term" value="P:aerobic electron transport chain"/>
    <property type="evidence" value="ECO:0007669"/>
    <property type="project" value="InterPro"/>
</dbReference>
<dbReference type="GO" id="GO:0046872">
    <property type="term" value="F:metal ion binding"/>
    <property type="evidence" value="ECO:0007669"/>
    <property type="project" value="UniProtKB-KW"/>
</dbReference>
<keyword evidence="4 7" id="KW-0249">Electron transport</keyword>
<dbReference type="PROSITE" id="PS51318">
    <property type="entry name" value="TAT"/>
    <property type="match status" value="1"/>
</dbReference>
<feature type="chain" id="PRO_5005513419" description="High-potential iron-sulfur protein" evidence="8">
    <location>
        <begin position="28"/>
        <end position="101"/>
    </location>
</feature>
<proteinExistence type="inferred from homology"/>
<dbReference type="Gene3D" id="4.10.490.10">
    <property type="entry name" value="High potential iron-sulphur protein"/>
    <property type="match status" value="1"/>
</dbReference>
<dbReference type="OrthoDB" id="5298540at2"/>
<evidence type="ECO:0000256" key="5">
    <source>
        <dbReference type="ARBA" id="ARBA00023004"/>
    </source>
</evidence>
<keyword evidence="3 7" id="KW-0479">Metal-binding</keyword>
<keyword evidence="8" id="KW-0732">Signal</keyword>
<dbReference type="Pfam" id="PF01355">
    <property type="entry name" value="HIPIP"/>
    <property type="match status" value="1"/>
</dbReference>
<keyword evidence="5 7" id="KW-0408">Iron</keyword>
<dbReference type="GO" id="GO:0051539">
    <property type="term" value="F:4 iron, 4 sulfur cluster binding"/>
    <property type="evidence" value="ECO:0007669"/>
    <property type="project" value="UniProtKB-KW"/>
</dbReference>
<keyword evidence="1 7" id="KW-0813">Transport</keyword>
<dbReference type="EMBL" id="BBYR01000007">
    <property type="protein sequence ID" value="GAP34398.1"/>
    <property type="molecule type" value="Genomic_DNA"/>
</dbReference>
<feature type="domain" description="High potential iron-sulfur proteins family profile" evidence="9">
    <location>
        <begin position="24"/>
        <end position="101"/>
    </location>
</feature>
<name>A0A0K8NVJ2_PISS1</name>
<organism evidence="10 11">
    <name type="scientific">Piscinibacter sakaiensis</name>
    <name type="common">Ideonella sakaiensis</name>
    <dbReference type="NCBI Taxonomy" id="1547922"/>
    <lineage>
        <taxon>Bacteria</taxon>
        <taxon>Pseudomonadati</taxon>
        <taxon>Pseudomonadota</taxon>
        <taxon>Betaproteobacteria</taxon>
        <taxon>Burkholderiales</taxon>
        <taxon>Sphaerotilaceae</taxon>
        <taxon>Piscinibacter</taxon>
    </lineage>
</organism>
<gene>
    <name evidence="10" type="ORF">ISF6_4573</name>
</gene>
<evidence type="ECO:0000256" key="1">
    <source>
        <dbReference type="ARBA" id="ARBA00022448"/>
    </source>
</evidence>
<dbReference type="AlphaFoldDB" id="A0A0K8NVJ2"/>
<evidence type="ECO:0000256" key="4">
    <source>
        <dbReference type="ARBA" id="ARBA00022982"/>
    </source>
</evidence>
<evidence type="ECO:0000256" key="8">
    <source>
        <dbReference type="SAM" id="SignalP"/>
    </source>
</evidence>
<keyword evidence="6 7" id="KW-0411">Iron-sulfur</keyword>
<accession>A0A0K8NVJ2</accession>
<dbReference type="GO" id="GO:0009055">
    <property type="term" value="F:electron transfer activity"/>
    <property type="evidence" value="ECO:0007669"/>
    <property type="project" value="InterPro"/>
</dbReference>
<evidence type="ECO:0000256" key="7">
    <source>
        <dbReference type="RuleBase" id="RU000620"/>
    </source>
</evidence>
<reference evidence="11" key="1">
    <citation type="submission" date="2015-07" db="EMBL/GenBank/DDBJ databases">
        <title>Discovery of a poly(ethylene terephthalate assimilation.</title>
        <authorList>
            <person name="Yoshida S."/>
            <person name="Hiraga K."/>
            <person name="Takehana T."/>
            <person name="Taniguchi I."/>
            <person name="Yamaji H."/>
            <person name="Maeda Y."/>
            <person name="Toyohara K."/>
            <person name="Miyamoto K."/>
            <person name="Kimura Y."/>
            <person name="Oda K."/>
        </authorList>
    </citation>
    <scope>NUCLEOTIDE SEQUENCE [LARGE SCALE GENOMIC DNA]</scope>
    <source>
        <strain evidence="11">NBRC 110686 / TISTR 2288 / 201-F6</strain>
    </source>
</reference>
<dbReference type="InterPro" id="IPR000170">
    <property type="entry name" value="High_potential_FeS_prot"/>
</dbReference>
<dbReference type="SUPFAM" id="SSF57652">
    <property type="entry name" value="HIPIP (high potential iron protein)"/>
    <property type="match status" value="1"/>
</dbReference>
<evidence type="ECO:0000313" key="11">
    <source>
        <dbReference type="Proteomes" id="UP000037660"/>
    </source>
</evidence>
<dbReference type="InterPro" id="IPR006311">
    <property type="entry name" value="TAT_signal"/>
</dbReference>
<dbReference type="RefSeq" id="WP_054018526.1">
    <property type="nucleotide sequence ID" value="NZ_BBYR01000007.1"/>
</dbReference>
<comment type="similarity">
    <text evidence="7">Belongs to the high-potential iron-sulfur protein (HiPIP) family.</text>
</comment>
<keyword evidence="2 7" id="KW-0004">4Fe-4S</keyword>
<sequence length="101" mass="10091">MTTRRHFISLVPAAGLALQAGRVAAQAKPVDPKDPQAAALGYVADAAQADKAKYPKFAAGQACGSCQLYAGAAGAATGACPLFAGKVVAAKGWCSAWAKKA</sequence>
<evidence type="ECO:0000256" key="6">
    <source>
        <dbReference type="ARBA" id="ARBA00023014"/>
    </source>
</evidence>
<dbReference type="PROSITE" id="PS51373">
    <property type="entry name" value="HIPIP"/>
    <property type="match status" value="1"/>
</dbReference>
<protein>
    <recommendedName>
        <fullName evidence="7">High-potential iron-sulfur protein</fullName>
        <shortName evidence="7">HiPIP</shortName>
    </recommendedName>
</protein>
<evidence type="ECO:0000259" key="9">
    <source>
        <dbReference type="PROSITE" id="PS51373"/>
    </source>
</evidence>
<evidence type="ECO:0000256" key="2">
    <source>
        <dbReference type="ARBA" id="ARBA00022485"/>
    </source>
</evidence>
<comment type="function">
    <text evidence="7">Specific class of high-redox-potential 4Fe-4S ferredoxins. Functions in anaerobic electron transport in most purple and in some other photosynthetic bacteria and in at least one genus (Paracoccus) of halophilic, denitrifying bacteria.</text>
</comment>
<comment type="subunit">
    <text evidence="7">Homodimer.</text>
</comment>
<feature type="signal peptide" evidence="8">
    <location>
        <begin position="1"/>
        <end position="27"/>
    </location>
</feature>
<keyword evidence="11" id="KW-1185">Reference proteome</keyword>
<dbReference type="STRING" id="1547922.ISF6_4573"/>
<reference evidence="10 11" key="2">
    <citation type="journal article" date="2016" name="Science">
        <title>A bacterium that degrades and assimilates poly(ethylene terephthalate).</title>
        <authorList>
            <person name="Yoshida S."/>
            <person name="Hiraga K."/>
            <person name="Takehana T."/>
            <person name="Taniguchi I."/>
            <person name="Yamaji H."/>
            <person name="Maeda Y."/>
            <person name="Toyohara K."/>
            <person name="Miyamoto K."/>
            <person name="Kimura Y."/>
            <person name="Oda K."/>
        </authorList>
    </citation>
    <scope>NUCLEOTIDE SEQUENCE [LARGE SCALE GENOMIC DNA]</scope>
    <source>
        <strain evidence="11">NBRC 110686 / TISTR 2288 / 201-F6</strain>
    </source>
</reference>
<evidence type="ECO:0000313" key="10">
    <source>
        <dbReference type="EMBL" id="GAP34398.1"/>
    </source>
</evidence>
<dbReference type="Proteomes" id="UP000037660">
    <property type="component" value="Unassembled WGS sequence"/>
</dbReference>
<comment type="caution">
    <text evidence="10">The sequence shown here is derived from an EMBL/GenBank/DDBJ whole genome shotgun (WGS) entry which is preliminary data.</text>
</comment>
<evidence type="ECO:0000256" key="3">
    <source>
        <dbReference type="ARBA" id="ARBA00022723"/>
    </source>
</evidence>
<dbReference type="InterPro" id="IPR036369">
    <property type="entry name" value="HIPIP_sf"/>
</dbReference>